<dbReference type="InterPro" id="IPR015424">
    <property type="entry name" value="PyrdxlP-dep_Trfase"/>
</dbReference>
<dbReference type="Gene3D" id="3.90.1150.10">
    <property type="entry name" value="Aspartate Aminotransferase, domain 1"/>
    <property type="match status" value="1"/>
</dbReference>
<dbReference type="Proteomes" id="UP001597178">
    <property type="component" value="Unassembled WGS sequence"/>
</dbReference>
<dbReference type="RefSeq" id="WP_382398419.1">
    <property type="nucleotide sequence ID" value="NZ_JBHTNH010000007.1"/>
</dbReference>
<keyword evidence="5" id="KW-1185">Reference proteome</keyword>
<evidence type="ECO:0000256" key="1">
    <source>
        <dbReference type="ARBA" id="ARBA00022898"/>
    </source>
</evidence>
<reference evidence="5" key="1">
    <citation type="journal article" date="2019" name="Int. J. Syst. Evol. Microbiol.">
        <title>The Global Catalogue of Microorganisms (GCM) 10K type strain sequencing project: providing services to taxonomists for standard genome sequencing and annotation.</title>
        <authorList>
            <consortium name="The Broad Institute Genomics Platform"/>
            <consortium name="The Broad Institute Genome Sequencing Center for Infectious Disease"/>
            <person name="Wu L."/>
            <person name="Ma J."/>
        </authorList>
    </citation>
    <scope>NUCLEOTIDE SEQUENCE [LARGE SCALE GENOMIC DNA]</scope>
    <source>
        <strain evidence="5">CCUG 54822</strain>
    </source>
</reference>
<dbReference type="InterPro" id="IPR015422">
    <property type="entry name" value="PyrdxlP-dep_Trfase_small"/>
</dbReference>
<evidence type="ECO:0000256" key="3">
    <source>
        <dbReference type="RuleBase" id="RU004508"/>
    </source>
</evidence>
<dbReference type="Gene3D" id="3.40.640.10">
    <property type="entry name" value="Type I PLP-dependent aspartate aminotransferase-like (Major domain)"/>
    <property type="match status" value="1"/>
</dbReference>
<dbReference type="PANTHER" id="PTHR30244:SF36">
    <property type="entry name" value="3-OXO-GLUCOSE-6-PHOSPHATE:GLUTAMATE AMINOTRANSFERASE"/>
    <property type="match status" value="1"/>
</dbReference>
<dbReference type="PANTHER" id="PTHR30244">
    <property type="entry name" value="TRANSAMINASE"/>
    <property type="match status" value="1"/>
</dbReference>
<accession>A0ABW3ZS95</accession>
<dbReference type="GO" id="GO:0008483">
    <property type="term" value="F:transaminase activity"/>
    <property type="evidence" value="ECO:0007669"/>
    <property type="project" value="UniProtKB-KW"/>
</dbReference>
<keyword evidence="1 3" id="KW-0663">Pyridoxal phosphate</keyword>
<gene>
    <name evidence="4" type="ORF">ACFQ4A_05545</name>
</gene>
<dbReference type="PIRSF" id="PIRSF000390">
    <property type="entry name" value="PLP_StrS"/>
    <property type="match status" value="1"/>
</dbReference>
<keyword evidence="4" id="KW-0808">Transferase</keyword>
<proteinExistence type="inferred from homology"/>
<dbReference type="InterPro" id="IPR015421">
    <property type="entry name" value="PyrdxlP-dep_Trfase_major"/>
</dbReference>
<organism evidence="4 5">
    <name type="scientific">Lentibacillus salinarum</name>
    <dbReference type="NCBI Taxonomy" id="446820"/>
    <lineage>
        <taxon>Bacteria</taxon>
        <taxon>Bacillati</taxon>
        <taxon>Bacillota</taxon>
        <taxon>Bacilli</taxon>
        <taxon>Bacillales</taxon>
        <taxon>Bacillaceae</taxon>
        <taxon>Lentibacillus</taxon>
    </lineage>
</organism>
<dbReference type="Pfam" id="PF01041">
    <property type="entry name" value="DegT_DnrJ_EryC1"/>
    <property type="match status" value="1"/>
</dbReference>
<name>A0ABW3ZS95_9BACI</name>
<dbReference type="CDD" id="cd00616">
    <property type="entry name" value="AHBA_syn"/>
    <property type="match status" value="1"/>
</dbReference>
<dbReference type="InterPro" id="IPR000653">
    <property type="entry name" value="DegT/StrS_aminotransferase"/>
</dbReference>
<comment type="similarity">
    <text evidence="2 3">Belongs to the DegT/DnrJ/EryC1 family.</text>
</comment>
<evidence type="ECO:0000313" key="4">
    <source>
        <dbReference type="EMBL" id="MFD1361134.1"/>
    </source>
</evidence>
<sequence length="374" mass="41663">MTQIEWDRIPMVDLTEELTFIREPILDKMTDVVDSGQYILGEKGEQLEKQVADYIGSTYGIGTASGTDALELSLKALAIGPGDDVITTPFTFFATAGAIAQVGARPVFADIEKDTYNIDPASIEKAITQNTKAIMVVHLYGKAANMQEIMRIADNYDLRVIEDACQAIGTEYNGKRVGSIGDIGCFSFFPSKNLGAFGDAGLVTTNQPELYEKIRGLRNHGSTKKYHHSAIGMNSRLDEMQAAVLLVKLYYLDIFLHKRKESANRYTENLHRLLKTPAVAQEQEHTFHQYCVELAERDELASVLDQSGIDSAIYYPVPLHLQPAFDYLGYQKGDFPIAERAAKRILGLPIYPMLSFQKQDYIINTINNFLANNG</sequence>
<protein>
    <submittedName>
        <fullName evidence="4">DegT/DnrJ/EryC1/StrS family aminotransferase</fullName>
    </submittedName>
</protein>
<dbReference type="SUPFAM" id="SSF53383">
    <property type="entry name" value="PLP-dependent transferases"/>
    <property type="match status" value="1"/>
</dbReference>
<keyword evidence="4" id="KW-0032">Aminotransferase</keyword>
<evidence type="ECO:0000313" key="5">
    <source>
        <dbReference type="Proteomes" id="UP001597178"/>
    </source>
</evidence>
<comment type="caution">
    <text evidence="4">The sequence shown here is derived from an EMBL/GenBank/DDBJ whole genome shotgun (WGS) entry which is preliminary data.</text>
</comment>
<evidence type="ECO:0000256" key="2">
    <source>
        <dbReference type="ARBA" id="ARBA00037999"/>
    </source>
</evidence>
<dbReference type="EMBL" id="JBHTNH010000007">
    <property type="protein sequence ID" value="MFD1361134.1"/>
    <property type="molecule type" value="Genomic_DNA"/>
</dbReference>